<protein>
    <recommendedName>
        <fullName evidence="3">ASCH domain-containing protein</fullName>
    </recommendedName>
</protein>
<reference evidence="2" key="1">
    <citation type="journal article" date="2019" name="Int. J. Syst. Evol. Microbiol.">
        <title>The Global Catalogue of Microorganisms (GCM) 10K type strain sequencing project: providing services to taxonomists for standard genome sequencing and annotation.</title>
        <authorList>
            <consortium name="The Broad Institute Genomics Platform"/>
            <consortium name="The Broad Institute Genome Sequencing Center for Infectious Disease"/>
            <person name="Wu L."/>
            <person name="Ma J."/>
        </authorList>
    </citation>
    <scope>NUCLEOTIDE SEQUENCE [LARGE SCALE GENOMIC DNA]</scope>
    <source>
        <strain evidence="2">JCM 17688</strain>
    </source>
</reference>
<gene>
    <name evidence="1" type="ORF">GCM10023147_47980</name>
</gene>
<organism evidence="1 2">
    <name type="scientific">Tsukamurella soli</name>
    <dbReference type="NCBI Taxonomy" id="644556"/>
    <lineage>
        <taxon>Bacteria</taxon>
        <taxon>Bacillati</taxon>
        <taxon>Actinomycetota</taxon>
        <taxon>Actinomycetes</taxon>
        <taxon>Mycobacteriales</taxon>
        <taxon>Tsukamurellaceae</taxon>
        <taxon>Tsukamurella</taxon>
    </lineage>
</organism>
<dbReference type="Proteomes" id="UP001500635">
    <property type="component" value="Unassembled WGS sequence"/>
</dbReference>
<keyword evidence="2" id="KW-1185">Reference proteome</keyword>
<proteinExistence type="predicted"/>
<evidence type="ECO:0008006" key="3">
    <source>
        <dbReference type="Google" id="ProtNLM"/>
    </source>
</evidence>
<name>A0ABP8KF23_9ACTN</name>
<dbReference type="EMBL" id="BAABFR010000132">
    <property type="protein sequence ID" value="GAA4405069.1"/>
    <property type="molecule type" value="Genomic_DNA"/>
</dbReference>
<dbReference type="RefSeq" id="WP_345000998.1">
    <property type="nucleotide sequence ID" value="NZ_BAABFR010000132.1"/>
</dbReference>
<accession>A0ABP8KF23</accession>
<sequence length="130" mass="14695">MTVSARITRVHEYSVLDQWVGTGFEPTPKQMAERHAAIERRRRTLLIGGPADLFGPGFPRAGERVTIDLGDPRLRKHGYLADRTDRVTGMLREIQALPPAPEGVRWHACTPIVDTDEPVERILITFEVDR</sequence>
<evidence type="ECO:0000313" key="1">
    <source>
        <dbReference type="EMBL" id="GAA4405069.1"/>
    </source>
</evidence>
<evidence type="ECO:0000313" key="2">
    <source>
        <dbReference type="Proteomes" id="UP001500635"/>
    </source>
</evidence>
<comment type="caution">
    <text evidence="1">The sequence shown here is derived from an EMBL/GenBank/DDBJ whole genome shotgun (WGS) entry which is preliminary data.</text>
</comment>